<feature type="transmembrane region" description="Helical" evidence="2">
    <location>
        <begin position="199"/>
        <end position="219"/>
    </location>
</feature>
<keyword evidence="2" id="KW-0812">Transmembrane</keyword>
<evidence type="ECO:0000313" key="3">
    <source>
        <dbReference type="EMBL" id="KAK5535174.1"/>
    </source>
</evidence>
<keyword evidence="2" id="KW-0472">Membrane</keyword>
<sequence length="733" mass="79837">MGELEDKIEPVQATVNEVNSSDESPQTECQHAERMDGAVFSIICGAAIPCLLILTIVSATLGVIYVKHVDRYKGWPELHSSLSEPTSSGGVWSTLSNWKQHGGNAAFYINFNPSSLTALVSLTSKIIPYLSSSIMALVSFFAARRIINMSMSRDSEASDLLSPHQLTILIQLLGGSSFVPLKDCVHYHVKHKQRFISPISHAFGALVVVTGLGIIIPLVDTWFSTTVTPVKIVVLEKSVNVSSFGRQLDCTGDNCVYYDEALFGDVRLPYNLDYLPDPDVKGKNVIFLWQADESINTLKIQSDTNWIWEHPHVVDNTTYYQLYMTDRAIDNTRDFKTKTLSVQTSCVPMTSQCLPKGNNEGNPGYIDTDYSFDCGSGFNGSLLSNGATSGAMFNTTTHSGGVMAGISFSPNFNLSGKVPDSEFASFQNPLNFGAWSVGWQVPPKNDTDGNSAPWDWDDEIFYDYYWNYVWMLNCTATIYETTYSTVNLTNVTFVESVKAPADVGGMLSFPFVSGLPATMLALAEASTAIAQTDNSDDLADLWARKFSQYSLSLLAGSMNPAPNIIEQLRNNSYGATRIPMVPLFALIALKLLYCVAVLVLAAAVWHFTDPLVSQSVKERLSVKGLAAAYFADGAGSHQQAAVKNVEQLFQKPQSAAPGEGGDAEAAARGPAEEPKVAMKQTEAGGWQFVKVVSKKVWANVEPIIEKQVVFQANAGDFGADGKDAANWVSLVTK</sequence>
<feature type="transmembrane region" description="Helical" evidence="2">
    <location>
        <begin position="38"/>
        <end position="66"/>
    </location>
</feature>
<proteinExistence type="predicted"/>
<dbReference type="EMBL" id="JAXLQG010000010">
    <property type="protein sequence ID" value="KAK5535174.1"/>
    <property type="molecule type" value="Genomic_DNA"/>
</dbReference>
<gene>
    <name evidence="3" type="ORF">LTR25_006182</name>
</gene>
<protein>
    <submittedName>
        <fullName evidence="3">Uncharacterized protein</fullName>
    </submittedName>
</protein>
<evidence type="ECO:0000313" key="4">
    <source>
        <dbReference type="Proteomes" id="UP001345827"/>
    </source>
</evidence>
<name>A0AAV9Q4Q9_9PEZI</name>
<dbReference type="AlphaFoldDB" id="A0AAV9Q4Q9"/>
<feature type="transmembrane region" description="Helical" evidence="2">
    <location>
        <begin position="583"/>
        <end position="607"/>
    </location>
</feature>
<reference evidence="3 4" key="1">
    <citation type="submission" date="2023-06" db="EMBL/GenBank/DDBJ databases">
        <title>Black Yeasts Isolated from many extreme environments.</title>
        <authorList>
            <person name="Coleine C."/>
            <person name="Stajich J.E."/>
            <person name="Selbmann L."/>
        </authorList>
    </citation>
    <scope>NUCLEOTIDE SEQUENCE [LARGE SCALE GENOMIC DNA]</scope>
    <source>
        <strain evidence="3 4">CCFEE 5887</strain>
    </source>
</reference>
<evidence type="ECO:0000256" key="2">
    <source>
        <dbReference type="SAM" id="Phobius"/>
    </source>
</evidence>
<feature type="transmembrane region" description="Helical" evidence="2">
    <location>
        <begin position="126"/>
        <end position="143"/>
    </location>
</feature>
<evidence type="ECO:0000256" key="1">
    <source>
        <dbReference type="SAM" id="MobiDB-lite"/>
    </source>
</evidence>
<keyword evidence="4" id="KW-1185">Reference proteome</keyword>
<organism evidence="3 4">
    <name type="scientific">Vermiconidia calcicola</name>
    <dbReference type="NCBI Taxonomy" id="1690605"/>
    <lineage>
        <taxon>Eukaryota</taxon>
        <taxon>Fungi</taxon>
        <taxon>Dikarya</taxon>
        <taxon>Ascomycota</taxon>
        <taxon>Pezizomycotina</taxon>
        <taxon>Dothideomycetes</taxon>
        <taxon>Dothideomycetidae</taxon>
        <taxon>Mycosphaerellales</taxon>
        <taxon>Extremaceae</taxon>
        <taxon>Vermiconidia</taxon>
    </lineage>
</organism>
<feature type="region of interest" description="Disordered" evidence="1">
    <location>
        <begin position="653"/>
        <end position="674"/>
    </location>
</feature>
<accession>A0AAV9Q4Q9</accession>
<keyword evidence="2" id="KW-1133">Transmembrane helix</keyword>
<comment type="caution">
    <text evidence="3">The sequence shown here is derived from an EMBL/GenBank/DDBJ whole genome shotgun (WGS) entry which is preliminary data.</text>
</comment>
<dbReference type="Proteomes" id="UP001345827">
    <property type="component" value="Unassembled WGS sequence"/>
</dbReference>